<evidence type="ECO:0000313" key="3">
    <source>
        <dbReference type="EMBL" id="CUS36867.1"/>
    </source>
</evidence>
<feature type="region of interest" description="Disordered" evidence="1">
    <location>
        <begin position="58"/>
        <end position="124"/>
    </location>
</feature>
<proteinExistence type="predicted"/>
<evidence type="ECO:0000313" key="4">
    <source>
        <dbReference type="Proteomes" id="UP000198736"/>
    </source>
</evidence>
<reference evidence="4" key="1">
    <citation type="submission" date="2015-10" db="EMBL/GenBank/DDBJ databases">
        <authorList>
            <person name="Luecker S."/>
            <person name="Luecker S."/>
        </authorList>
    </citation>
    <scope>NUCLEOTIDE SEQUENCE [LARGE SCALE GENOMIC DNA]</scope>
</reference>
<feature type="domain" description="Putative regulatory protein FmdB zinc ribbon" evidence="2">
    <location>
        <begin position="1"/>
        <end position="41"/>
    </location>
</feature>
<dbReference type="AlphaFoldDB" id="A0A0S4LH23"/>
<dbReference type="Pfam" id="PF09723">
    <property type="entry name" value="Zn_ribbon_8"/>
    <property type="match status" value="1"/>
</dbReference>
<dbReference type="RefSeq" id="WP_175304572.1">
    <property type="nucleotide sequence ID" value="NZ_CZPZ01000021.1"/>
</dbReference>
<evidence type="ECO:0000256" key="1">
    <source>
        <dbReference type="SAM" id="MobiDB-lite"/>
    </source>
</evidence>
<feature type="compositionally biased region" description="Low complexity" evidence="1">
    <location>
        <begin position="88"/>
        <end position="124"/>
    </location>
</feature>
<dbReference type="STRING" id="1742973.COMA2_280013"/>
<keyword evidence="4" id="KW-1185">Reference proteome</keyword>
<dbReference type="PANTHER" id="PTHR34404">
    <property type="entry name" value="REGULATORY PROTEIN, FMDB FAMILY"/>
    <property type="match status" value="1"/>
</dbReference>
<gene>
    <name evidence="3" type="ORF">COMA2_280013</name>
</gene>
<dbReference type="EMBL" id="CZPZ01000021">
    <property type="protein sequence ID" value="CUS36867.1"/>
    <property type="molecule type" value="Genomic_DNA"/>
</dbReference>
<evidence type="ECO:0000259" key="2">
    <source>
        <dbReference type="SMART" id="SM00834"/>
    </source>
</evidence>
<accession>A0A0S4LH23</accession>
<dbReference type="SMART" id="SM00834">
    <property type="entry name" value="CxxC_CXXC_SSSS"/>
    <property type="match status" value="1"/>
</dbReference>
<dbReference type="NCBIfam" id="TIGR02605">
    <property type="entry name" value="CxxC_CxxC_SSSS"/>
    <property type="match status" value="1"/>
</dbReference>
<organism evidence="3 4">
    <name type="scientific">Candidatus Nitrospira nitrificans</name>
    <dbReference type="NCBI Taxonomy" id="1742973"/>
    <lineage>
        <taxon>Bacteria</taxon>
        <taxon>Pseudomonadati</taxon>
        <taxon>Nitrospirota</taxon>
        <taxon>Nitrospiria</taxon>
        <taxon>Nitrospirales</taxon>
        <taxon>Nitrospiraceae</taxon>
        <taxon>Nitrospira</taxon>
    </lineage>
</organism>
<dbReference type="InterPro" id="IPR013429">
    <property type="entry name" value="Regulatory_FmdB_Zinc_ribbon"/>
</dbReference>
<protein>
    <recommendedName>
        <fullName evidence="2">Putative regulatory protein FmdB zinc ribbon domain-containing protein</fullName>
    </recommendedName>
</protein>
<dbReference type="Proteomes" id="UP000198736">
    <property type="component" value="Unassembled WGS sequence"/>
</dbReference>
<dbReference type="PANTHER" id="PTHR34404:SF2">
    <property type="entry name" value="CONSERVED SERINE RICH PROTEIN"/>
    <property type="match status" value="1"/>
</dbReference>
<sequence length="124" mass="12741">MPIYEYQCDGCSYRFEVKQSIKDDPLSTCERCGKAIRRLISSPGIMFKGSGWYVTDYSDKLKPPSSTGSETGGTGSGEKSAGEKKEPAAAAPSSAAPSSTAPATAASSSASPSTPSTTTPSSSQ</sequence>
<name>A0A0S4LH23_9BACT</name>